<comment type="caution">
    <text evidence="1">The sequence shown here is derived from an EMBL/GenBank/DDBJ whole genome shotgun (WGS) entry which is preliminary data.</text>
</comment>
<organism evidence="1 2">
    <name type="scientific">Dreissena polymorpha</name>
    <name type="common">Zebra mussel</name>
    <name type="synonym">Mytilus polymorpha</name>
    <dbReference type="NCBI Taxonomy" id="45954"/>
    <lineage>
        <taxon>Eukaryota</taxon>
        <taxon>Metazoa</taxon>
        <taxon>Spiralia</taxon>
        <taxon>Lophotrochozoa</taxon>
        <taxon>Mollusca</taxon>
        <taxon>Bivalvia</taxon>
        <taxon>Autobranchia</taxon>
        <taxon>Heteroconchia</taxon>
        <taxon>Euheterodonta</taxon>
        <taxon>Imparidentia</taxon>
        <taxon>Neoheterodontei</taxon>
        <taxon>Myida</taxon>
        <taxon>Dreissenoidea</taxon>
        <taxon>Dreissenidae</taxon>
        <taxon>Dreissena</taxon>
    </lineage>
</organism>
<dbReference type="EMBL" id="JAIWYP010000010">
    <property type="protein sequence ID" value="KAH3747172.1"/>
    <property type="molecule type" value="Genomic_DNA"/>
</dbReference>
<accession>A0A9D4DFL2</accession>
<protein>
    <submittedName>
        <fullName evidence="1">Uncharacterized protein</fullName>
    </submittedName>
</protein>
<keyword evidence="2" id="KW-1185">Reference proteome</keyword>
<name>A0A9D4DFL2_DREPO</name>
<sequence>MSMTLPLMGSTSTPGMPRSCLTSLAYEEEQKCTKSSSERCFAENDALSTHTEEALQRLIDLFAKACTYFGLSVSLKKAKRTCIKTGDSELEVVDDFT</sequence>
<dbReference type="Proteomes" id="UP000828390">
    <property type="component" value="Unassembled WGS sequence"/>
</dbReference>
<evidence type="ECO:0000313" key="2">
    <source>
        <dbReference type="Proteomes" id="UP000828390"/>
    </source>
</evidence>
<dbReference type="AlphaFoldDB" id="A0A9D4DFL2"/>
<proteinExistence type="predicted"/>
<reference evidence="1" key="1">
    <citation type="journal article" date="2019" name="bioRxiv">
        <title>The Genome of the Zebra Mussel, Dreissena polymorpha: A Resource for Invasive Species Research.</title>
        <authorList>
            <person name="McCartney M.A."/>
            <person name="Auch B."/>
            <person name="Kono T."/>
            <person name="Mallez S."/>
            <person name="Zhang Y."/>
            <person name="Obille A."/>
            <person name="Becker A."/>
            <person name="Abrahante J.E."/>
            <person name="Garbe J."/>
            <person name="Badalamenti J.P."/>
            <person name="Herman A."/>
            <person name="Mangelson H."/>
            <person name="Liachko I."/>
            <person name="Sullivan S."/>
            <person name="Sone E.D."/>
            <person name="Koren S."/>
            <person name="Silverstein K.A.T."/>
            <person name="Beckman K.B."/>
            <person name="Gohl D.M."/>
        </authorList>
    </citation>
    <scope>NUCLEOTIDE SEQUENCE</scope>
    <source>
        <strain evidence="1">Duluth1</strain>
        <tissue evidence="1">Whole animal</tissue>
    </source>
</reference>
<gene>
    <name evidence="1" type="ORF">DPMN_181593</name>
</gene>
<evidence type="ECO:0000313" key="1">
    <source>
        <dbReference type="EMBL" id="KAH3747172.1"/>
    </source>
</evidence>
<reference evidence="1" key="2">
    <citation type="submission" date="2020-11" db="EMBL/GenBank/DDBJ databases">
        <authorList>
            <person name="McCartney M.A."/>
            <person name="Auch B."/>
            <person name="Kono T."/>
            <person name="Mallez S."/>
            <person name="Becker A."/>
            <person name="Gohl D.M."/>
            <person name="Silverstein K.A.T."/>
            <person name="Koren S."/>
            <person name="Bechman K.B."/>
            <person name="Herman A."/>
            <person name="Abrahante J.E."/>
            <person name="Garbe J."/>
        </authorList>
    </citation>
    <scope>NUCLEOTIDE SEQUENCE</scope>
    <source>
        <strain evidence="1">Duluth1</strain>
        <tissue evidence="1">Whole animal</tissue>
    </source>
</reference>